<dbReference type="KEGG" id="caci:CLOAM0081"/>
<gene>
    <name evidence="2" type="ordered locus">CLOAM0081</name>
</gene>
<accession>B0VIT5</accession>
<dbReference type="Gene3D" id="2.60.40.4070">
    <property type="match status" value="1"/>
</dbReference>
<sequence>MKRLFLILFITTLISLNFAIQVSGNQSGVWSPVNNPYEVIGAITVPASDSLIIQAGVEIHLLGSYQITVEGILNAYGTEVDSIRILNMQANPTALWPGLRFENLQHTSHLNYVYLEYATYGVRTINSPIAISHCHINLCEKGMEFYGIGSAVPLPNVVEYCLIENCTQNAILVTSNSNAYIRYNEIRYNGTGAQFRAAIQMGNQSGVNQCNPNILYNHIHHNYKQGISAWDIASSGSINPQILHNIIEYNYTGIYLLQASGYVADNQINYNFIPGDMNSGAGVMVSGVTSVPYFERNHIEGNYTGFYITNNGKPVLGDLTLNHIWAQGENTIINNIDVNNHNNSVYCDAYPNASFIIMAENNNWGFATAAEIALTINDHNDNSALPTVDFEPFIIPVQNTIITGSYIYTGTAQITNARLELIAVANGIVQVSIPLPTADFSVQANISEDFYAQVVLTETGTGKELYGCAGGYINPGVFSPAPGNSVYIGIVEVTDIPLSRYEYVGEPNQEGNLTLYPLLTGWGLYSYDKLDWVYPAGDYLYLKRNIWRTPAGEVTTELPLGTVYKKYLNINAGDSWQQTEVIYPGNITFTTDVQVTNCVTDISTPAFLLFTRKDSFGYVVDKRIKGIAEELFHYQNHYNIARENIIYLPGNNDPLTTGNVTLFMPEPLSENPSFLAFEPDIDDQIHLFWQAPAQGNLSWTSYRIYKNDALIGEIPFSQSDYIVTDFNPQITTYFYVTATDGINESEPSNCVTVYYVGNEDLIQKPMCVDVYPNPVSFNSGSALIVEVKNAENSSALIEIYNLKGQLVFRKNLQDEKNFLWKGIDNRGKRSSAGIYFLKIKVQGEKPINRKIMVL</sequence>
<reference evidence="2 3" key="1">
    <citation type="journal article" date="2008" name="J. Bacteriol.">
        <title>'Candidatus Cloacamonas acidaminovorans': genome sequence reconstruction provides a first glimpse of a new bacterial division.</title>
        <authorList>
            <person name="Pelletier E."/>
            <person name="Kreimeyer A."/>
            <person name="Bocs S."/>
            <person name="Rouy Z."/>
            <person name="Gyapay G."/>
            <person name="Chouari R."/>
            <person name="Riviere D."/>
            <person name="Ganesan A."/>
            <person name="Daegelen P."/>
            <person name="Sghir A."/>
            <person name="Cohen G.N."/>
            <person name="Medigue C."/>
            <person name="Weissenbach J."/>
            <person name="Le Paslier D."/>
        </authorList>
    </citation>
    <scope>NUCLEOTIDE SEQUENCE [LARGE SCALE GENOMIC DNA]</scope>
    <source>
        <strain evidence="3">Evry</strain>
    </source>
</reference>
<dbReference type="NCBIfam" id="TIGR04183">
    <property type="entry name" value="Por_Secre_tail"/>
    <property type="match status" value="1"/>
</dbReference>
<dbReference type="EMBL" id="CU466930">
    <property type="protein sequence ID" value="CAO79995.1"/>
    <property type="molecule type" value="Genomic_DNA"/>
</dbReference>
<dbReference type="InterPro" id="IPR003961">
    <property type="entry name" value="FN3_dom"/>
</dbReference>
<protein>
    <recommendedName>
        <fullName evidence="1">Fibronectin type-III domain-containing protein</fullName>
    </recommendedName>
</protein>
<dbReference type="Pfam" id="PF13229">
    <property type="entry name" value="Beta_helix"/>
    <property type="match status" value="1"/>
</dbReference>
<dbReference type="STRING" id="459349.CLOAM0081"/>
<feature type="domain" description="Fibronectin type-III" evidence="1">
    <location>
        <begin position="671"/>
        <end position="759"/>
    </location>
</feature>
<dbReference type="Proteomes" id="UP000002019">
    <property type="component" value="Chromosome"/>
</dbReference>
<evidence type="ECO:0000313" key="3">
    <source>
        <dbReference type="Proteomes" id="UP000002019"/>
    </source>
</evidence>
<dbReference type="InterPro" id="IPR011050">
    <property type="entry name" value="Pectin_lyase_fold/virulence"/>
</dbReference>
<name>B0VIT5_CLOAI</name>
<dbReference type="PROSITE" id="PS50853">
    <property type="entry name" value="FN3"/>
    <property type="match status" value="1"/>
</dbReference>
<dbReference type="InterPro" id="IPR036116">
    <property type="entry name" value="FN3_sf"/>
</dbReference>
<evidence type="ECO:0000259" key="1">
    <source>
        <dbReference type="PROSITE" id="PS50853"/>
    </source>
</evidence>
<dbReference type="SMART" id="SM00710">
    <property type="entry name" value="PbH1"/>
    <property type="match status" value="6"/>
</dbReference>
<dbReference type="OrthoDB" id="1230183at2"/>
<dbReference type="InterPro" id="IPR006626">
    <property type="entry name" value="PbH1"/>
</dbReference>
<dbReference type="HOGENOM" id="CLU_334264_0_0_0"/>
<dbReference type="InterPro" id="IPR013783">
    <property type="entry name" value="Ig-like_fold"/>
</dbReference>
<dbReference type="AlphaFoldDB" id="B0VIT5"/>
<dbReference type="RefSeq" id="WP_015423856.1">
    <property type="nucleotide sequence ID" value="NC_020449.1"/>
</dbReference>
<dbReference type="Gene3D" id="2.60.40.10">
    <property type="entry name" value="Immunoglobulins"/>
    <property type="match status" value="1"/>
</dbReference>
<proteinExistence type="predicted"/>
<dbReference type="Gene3D" id="2.160.20.10">
    <property type="entry name" value="Single-stranded right-handed beta-helix, Pectin lyase-like"/>
    <property type="match status" value="1"/>
</dbReference>
<dbReference type="InterPro" id="IPR039448">
    <property type="entry name" value="Beta_helix"/>
</dbReference>
<keyword evidence="3" id="KW-1185">Reference proteome</keyword>
<evidence type="ECO:0000313" key="2">
    <source>
        <dbReference type="EMBL" id="CAO79995.1"/>
    </source>
</evidence>
<dbReference type="InterPro" id="IPR026444">
    <property type="entry name" value="Secre_tail"/>
</dbReference>
<dbReference type="CDD" id="cd00063">
    <property type="entry name" value="FN3"/>
    <property type="match status" value="1"/>
</dbReference>
<dbReference type="SUPFAM" id="SSF51126">
    <property type="entry name" value="Pectin lyase-like"/>
    <property type="match status" value="1"/>
</dbReference>
<organism evidence="2 3">
    <name type="scientific">Cloacimonas acidaminovorans (strain Evry)</name>
    <dbReference type="NCBI Taxonomy" id="459349"/>
    <lineage>
        <taxon>Bacteria</taxon>
        <taxon>Pseudomonadati</taxon>
        <taxon>Candidatus Cloacimonadota</taxon>
        <taxon>Candidatus Cloacimonadia</taxon>
        <taxon>Candidatus Cloacimonadales</taxon>
        <taxon>Candidatus Cloacimonadaceae</taxon>
        <taxon>Candidatus Cloacimonas</taxon>
    </lineage>
</organism>
<dbReference type="SUPFAM" id="SSF49265">
    <property type="entry name" value="Fibronectin type III"/>
    <property type="match status" value="1"/>
</dbReference>
<dbReference type="Pfam" id="PF18962">
    <property type="entry name" value="Por_Secre_tail"/>
    <property type="match status" value="1"/>
</dbReference>
<dbReference type="InterPro" id="IPR012334">
    <property type="entry name" value="Pectin_lyas_fold"/>
</dbReference>